<dbReference type="AlphaFoldDB" id="A0A178FQ84"/>
<evidence type="ECO:0000313" key="2">
    <source>
        <dbReference type="EMBL" id="OAL73793.1"/>
    </source>
</evidence>
<feature type="compositionally biased region" description="Basic and acidic residues" evidence="1">
    <location>
        <begin position="610"/>
        <end position="622"/>
    </location>
</feature>
<feature type="compositionally biased region" description="Polar residues" evidence="1">
    <location>
        <begin position="940"/>
        <end position="960"/>
    </location>
</feature>
<gene>
    <name evidence="2" type="ORF">A7D00_1821</name>
</gene>
<feature type="compositionally biased region" description="Polar residues" evidence="1">
    <location>
        <begin position="434"/>
        <end position="443"/>
    </location>
</feature>
<feature type="compositionally biased region" description="Polar residues" evidence="1">
    <location>
        <begin position="1"/>
        <end position="11"/>
    </location>
</feature>
<protein>
    <recommendedName>
        <fullName evidence="4">AT DNA binding protein</fullName>
    </recommendedName>
</protein>
<proteinExistence type="predicted"/>
<dbReference type="OrthoDB" id="3946221at2759"/>
<feature type="compositionally biased region" description="Polar residues" evidence="1">
    <location>
        <begin position="54"/>
        <end position="69"/>
    </location>
</feature>
<feature type="compositionally biased region" description="Basic and acidic residues" evidence="1">
    <location>
        <begin position="640"/>
        <end position="654"/>
    </location>
</feature>
<feature type="region of interest" description="Disordered" evidence="1">
    <location>
        <begin position="976"/>
        <end position="1029"/>
    </location>
</feature>
<feature type="region of interest" description="Disordered" evidence="1">
    <location>
        <begin position="834"/>
        <end position="904"/>
    </location>
</feature>
<keyword evidence="3" id="KW-1185">Reference proteome</keyword>
<feature type="compositionally biased region" description="Basic and acidic residues" evidence="1">
    <location>
        <begin position="871"/>
        <end position="880"/>
    </location>
</feature>
<feature type="compositionally biased region" description="Polar residues" evidence="1">
    <location>
        <begin position="890"/>
        <end position="902"/>
    </location>
</feature>
<feature type="compositionally biased region" description="Polar residues" evidence="1">
    <location>
        <begin position="397"/>
        <end position="422"/>
    </location>
</feature>
<feature type="compositionally biased region" description="Basic and acidic residues" evidence="1">
    <location>
        <begin position="846"/>
        <end position="861"/>
    </location>
</feature>
<feature type="region of interest" description="Disordered" evidence="1">
    <location>
        <begin position="924"/>
        <end position="960"/>
    </location>
</feature>
<feature type="compositionally biased region" description="Basic residues" evidence="1">
    <location>
        <begin position="42"/>
        <end position="51"/>
    </location>
</feature>
<dbReference type="Proteomes" id="UP000243519">
    <property type="component" value="Unassembled WGS sequence"/>
</dbReference>
<feature type="region of interest" description="Disordered" evidence="1">
    <location>
        <begin position="593"/>
        <end position="773"/>
    </location>
</feature>
<feature type="region of interest" description="Disordered" evidence="1">
    <location>
        <begin position="238"/>
        <end position="283"/>
    </location>
</feature>
<organism evidence="2 3">
    <name type="scientific">Trichophyton violaceum</name>
    <dbReference type="NCBI Taxonomy" id="34388"/>
    <lineage>
        <taxon>Eukaryota</taxon>
        <taxon>Fungi</taxon>
        <taxon>Dikarya</taxon>
        <taxon>Ascomycota</taxon>
        <taxon>Pezizomycotina</taxon>
        <taxon>Eurotiomycetes</taxon>
        <taxon>Eurotiomycetidae</taxon>
        <taxon>Onygenales</taxon>
        <taxon>Arthrodermataceae</taxon>
        <taxon>Trichophyton</taxon>
    </lineage>
</organism>
<feature type="compositionally biased region" description="Polar residues" evidence="1">
    <location>
        <begin position="976"/>
        <end position="987"/>
    </location>
</feature>
<dbReference type="EMBL" id="LHPN01000002">
    <property type="protein sequence ID" value="OAL73793.1"/>
    <property type="molecule type" value="Genomic_DNA"/>
</dbReference>
<accession>A0A178FQ84</accession>
<feature type="compositionally biased region" description="Polar residues" evidence="1">
    <location>
        <begin position="995"/>
        <end position="1019"/>
    </location>
</feature>
<feature type="compositionally biased region" description="Acidic residues" evidence="1">
    <location>
        <begin position="241"/>
        <end position="252"/>
    </location>
</feature>
<name>A0A178FQ84_TRIVO</name>
<evidence type="ECO:0008006" key="4">
    <source>
        <dbReference type="Google" id="ProtNLM"/>
    </source>
</evidence>
<comment type="caution">
    <text evidence="2">The sequence shown here is derived from an EMBL/GenBank/DDBJ whole genome shotgun (WGS) entry which is preliminary data.</text>
</comment>
<evidence type="ECO:0000313" key="3">
    <source>
        <dbReference type="Proteomes" id="UP000243519"/>
    </source>
</evidence>
<reference evidence="2 3" key="1">
    <citation type="submission" date="2016-05" db="EMBL/GenBank/DDBJ databases">
        <title>Genome sequencing of Trichophyton violaceum CMCC(F)T3l isolated from hair.</title>
        <authorList>
            <person name="Zhan P."/>
            <person name="Tao Y."/>
            <person name="Liu W."/>
        </authorList>
    </citation>
    <scope>NUCLEOTIDE SEQUENCE [LARGE SCALE GENOMIC DNA]</scope>
    <source>
        <strain evidence="3">CMCC(F)T3l</strain>
    </source>
</reference>
<sequence length="1157" mass="129720">MMASRSSTSSPDPLGYPGDPEYLLSSAKKPFSQRIMSPQKRGTPRRGRPPLHQKSYQSPKKSVKKNGQTIRLEDIILPSTPSGNSRATRFDRRSLSPTKAILQSDGNISPWRIRVTVEAEQEDEEEGGQAMKQKRLGPWVDGKTVKVPLKGTSSTEPTPKRRRRRKSRTDITERPPTPGPKKGDMPTEAASATIEKGQMTGVQENTEAVEDVLSSVEDNALPQDLDEPTQGFGDVFLDLAADGDTDDGDDGGSDALMGDHVEMNAGPRQPSTNETGITPLDRRKDLMSLENSKVSSIRTALSPINVTNAGRTPRPKRIYPTPTSSSLIDETLEKPANHVAETDPTDEHREFDSIMESEGFSMVSLNTLPSARQRLRQIVENQASRTRTPKSHATPRALQQISPKPTSTTALSPNISATQSSSKRPHSQLYEAISSLQQSSPRDMTSRLHRTPRLNNPRSVTRPPPAPAAAPEIIPPKRRPLARLCRVIRAGIALHGLLDRRRQSSNLQTPFSSPNTDSADDMAATRRRLDHLFQDFNMETRRELRAGVRFGEELVKRLRQPNGKRRELSVTRESTRLQEITSMRPSQNVVYPELGGASQGFQPATVPAPENREEEIKDDPRQEPYPAEENPEDTSMDSLMARREAEWRREREAISRQIEMANESQVIVIDSDDGLRQPAARPGVMDNQKENNPQQRNERDLVNSQDDTENEKEDEVEEVYDGDETDIWQQAAREPEARIDSPSLSDTARKELPQHRKLGFPSPRAGTEEEAYSATDDYESVALPDLSAGGDAFPKLAVGKSKMDQYRDTDASLSPLLGTPDSATIRFYEGNFKRSSVGNSQHHHSREMLESLPRRNNRSFDEPAGSQNSHPKGDQEKSMPGEDGGVIDNPLNTLPEGQSSITPVPVRNQDEVLQGANIVQEEALSESDVYVEVHEEEGSENNPAESDITNPSIPDPPEQTSTVTWFNKLTSNLAPAWLTSTPAPTKSSKQRPTVRTKQDVDSISNSEIAVPATQPSARSQDWGRTKGKIPDRHSFVKPLAISGYFTDDHYVELREIYREAKMRPEKFKYYPTDERDEMVGQWMWSADGQHRRQVTEIQLMIVEQFRQNLIEDDLRHGGDGEMEWSEEDILWRLFSIIVGEQIRKQRKEQQQRLQLHH</sequence>
<feature type="region of interest" description="Disordered" evidence="1">
    <location>
        <begin position="1"/>
        <end position="103"/>
    </location>
</feature>
<feature type="region of interest" description="Disordered" evidence="1">
    <location>
        <begin position="118"/>
        <end position="202"/>
    </location>
</feature>
<feature type="region of interest" description="Disordered" evidence="1">
    <location>
        <begin position="381"/>
        <end position="473"/>
    </location>
</feature>
<feature type="compositionally biased region" description="Basic and acidic residues" evidence="1">
    <location>
        <begin position="801"/>
        <end position="810"/>
    </location>
</feature>
<evidence type="ECO:0000256" key="1">
    <source>
        <dbReference type="SAM" id="MobiDB-lite"/>
    </source>
</evidence>
<feature type="compositionally biased region" description="Acidic residues" evidence="1">
    <location>
        <begin position="706"/>
        <end position="726"/>
    </location>
</feature>
<feature type="region of interest" description="Disordered" evidence="1">
    <location>
        <begin position="799"/>
        <end position="822"/>
    </location>
</feature>